<feature type="chain" id="PRO_5045396205" evidence="1">
    <location>
        <begin position="25"/>
        <end position="169"/>
    </location>
</feature>
<feature type="signal peptide" evidence="1">
    <location>
        <begin position="1"/>
        <end position="24"/>
    </location>
</feature>
<comment type="caution">
    <text evidence="2">The sequence shown here is derived from an EMBL/GenBank/DDBJ whole genome shotgun (WGS) entry which is preliminary data.</text>
</comment>
<evidence type="ECO:0000256" key="1">
    <source>
        <dbReference type="SAM" id="SignalP"/>
    </source>
</evidence>
<evidence type="ECO:0000313" key="2">
    <source>
        <dbReference type="EMBL" id="GGB22496.1"/>
    </source>
</evidence>
<organism evidence="2 3">
    <name type="scientific">Agarivorans gilvus</name>
    <dbReference type="NCBI Taxonomy" id="680279"/>
    <lineage>
        <taxon>Bacteria</taxon>
        <taxon>Pseudomonadati</taxon>
        <taxon>Pseudomonadota</taxon>
        <taxon>Gammaproteobacteria</taxon>
        <taxon>Alteromonadales</taxon>
        <taxon>Alteromonadaceae</taxon>
        <taxon>Agarivorans</taxon>
    </lineage>
</organism>
<protein>
    <submittedName>
        <fullName evidence="2">Uncharacterized protein</fullName>
    </submittedName>
</protein>
<keyword evidence="1" id="KW-0732">Signal</keyword>
<dbReference type="EMBL" id="BMDY01000074">
    <property type="protein sequence ID" value="GGB22496.1"/>
    <property type="molecule type" value="Genomic_DNA"/>
</dbReference>
<accession>A0ABQ1I824</accession>
<proteinExistence type="predicted"/>
<dbReference type="RefSeq" id="WP_055734210.1">
    <property type="nucleotide sequence ID" value="NZ_BMDY01000074.1"/>
</dbReference>
<name>A0ABQ1I824_9ALTE</name>
<reference evidence="3" key="1">
    <citation type="journal article" date="2019" name="Int. J. Syst. Evol. Microbiol.">
        <title>The Global Catalogue of Microorganisms (GCM) 10K type strain sequencing project: providing services to taxonomists for standard genome sequencing and annotation.</title>
        <authorList>
            <consortium name="The Broad Institute Genomics Platform"/>
            <consortium name="The Broad Institute Genome Sequencing Center for Infectious Disease"/>
            <person name="Wu L."/>
            <person name="Ma J."/>
        </authorList>
    </citation>
    <scope>NUCLEOTIDE SEQUENCE [LARGE SCALE GENOMIC DNA]</scope>
    <source>
        <strain evidence="3">CGMCC 1.10131</strain>
    </source>
</reference>
<gene>
    <name evidence="2" type="ORF">GCM10007414_39760</name>
</gene>
<evidence type="ECO:0000313" key="3">
    <source>
        <dbReference type="Proteomes" id="UP000651977"/>
    </source>
</evidence>
<keyword evidence="3" id="KW-1185">Reference proteome</keyword>
<dbReference type="Proteomes" id="UP000651977">
    <property type="component" value="Unassembled WGS sequence"/>
</dbReference>
<sequence>MSIKKTLAIAYVSAGVIFSNVSCASNEDVVTTTSNGKNYYHMKLSLNNQSISSIKEFREAQFVMNGGQFEVRVQQNSFPIKAPNCKGDLILRMPWTNSDLSAADVFIDEKYNVYKAIVDASKSEGSNVDVYIELNPYVQMTGDGFELTECNVFFRHANGQYIPKTGKLN</sequence>